<dbReference type="Gene3D" id="3.40.50.2300">
    <property type="match status" value="1"/>
</dbReference>
<dbReference type="InterPro" id="IPR011006">
    <property type="entry name" value="CheY-like_superfamily"/>
</dbReference>
<proteinExistence type="predicted"/>
<comment type="caution">
    <text evidence="4">The sequence shown here is derived from an EMBL/GenBank/DDBJ whole genome shotgun (WGS) entry which is preliminary data.</text>
</comment>
<dbReference type="STRING" id="1547922.ISF6_5083"/>
<dbReference type="SUPFAM" id="SSF48452">
    <property type="entry name" value="TPR-like"/>
    <property type="match status" value="1"/>
</dbReference>
<dbReference type="Gene3D" id="1.25.40.10">
    <property type="entry name" value="Tetratricopeptide repeat domain"/>
    <property type="match status" value="1"/>
</dbReference>
<dbReference type="PANTHER" id="PTHR43228:SF1">
    <property type="entry name" value="TWO-COMPONENT RESPONSE REGULATOR ARR22"/>
    <property type="match status" value="1"/>
</dbReference>
<dbReference type="SUPFAM" id="SSF52172">
    <property type="entry name" value="CheY-like"/>
    <property type="match status" value="1"/>
</dbReference>
<dbReference type="GO" id="GO:0000160">
    <property type="term" value="P:phosphorelay signal transduction system"/>
    <property type="evidence" value="ECO:0007669"/>
    <property type="project" value="InterPro"/>
</dbReference>
<evidence type="ECO:0000313" key="5">
    <source>
        <dbReference type="Proteomes" id="UP000037660"/>
    </source>
</evidence>
<dbReference type="InterPro" id="IPR011990">
    <property type="entry name" value="TPR-like_helical_dom_sf"/>
</dbReference>
<dbReference type="InterPro" id="IPR001789">
    <property type="entry name" value="Sig_transdc_resp-reg_receiver"/>
</dbReference>
<keyword evidence="5" id="KW-1185">Reference proteome</keyword>
<gene>
    <name evidence="4" type="ORF">ISF6_5083</name>
</gene>
<protein>
    <submittedName>
        <fullName evidence="4">Putative response regulator</fullName>
    </submittedName>
</protein>
<dbReference type="SMART" id="SM00448">
    <property type="entry name" value="REC"/>
    <property type="match status" value="1"/>
</dbReference>
<accession>A0A0K8NWD4</accession>
<evidence type="ECO:0000256" key="2">
    <source>
        <dbReference type="PROSITE-ProRule" id="PRU00339"/>
    </source>
</evidence>
<reference evidence="4 5" key="2">
    <citation type="journal article" date="2016" name="Science">
        <title>A bacterium that degrades and assimilates poly(ethylene terephthalate).</title>
        <authorList>
            <person name="Yoshida S."/>
            <person name="Hiraga K."/>
            <person name="Takehana T."/>
            <person name="Taniguchi I."/>
            <person name="Yamaji H."/>
            <person name="Maeda Y."/>
            <person name="Toyohara K."/>
            <person name="Miyamoto K."/>
            <person name="Kimura Y."/>
            <person name="Oda K."/>
        </authorList>
    </citation>
    <scope>NUCLEOTIDE SEQUENCE [LARGE SCALE GENOMIC DNA]</scope>
    <source>
        <strain evidence="5">NBRC 110686 / TISTR 2288 / 201-F6</strain>
    </source>
</reference>
<dbReference type="AlphaFoldDB" id="A0A0K8NWD4"/>
<name>A0A0K8NWD4_PISS1</name>
<organism evidence="4 5">
    <name type="scientific">Piscinibacter sakaiensis</name>
    <name type="common">Ideonella sakaiensis</name>
    <dbReference type="NCBI Taxonomy" id="1547922"/>
    <lineage>
        <taxon>Bacteria</taxon>
        <taxon>Pseudomonadati</taxon>
        <taxon>Pseudomonadota</taxon>
        <taxon>Betaproteobacteria</taxon>
        <taxon>Burkholderiales</taxon>
        <taxon>Sphaerotilaceae</taxon>
        <taxon>Piscinibacter</taxon>
    </lineage>
</organism>
<feature type="domain" description="Response regulatory" evidence="3">
    <location>
        <begin position="13"/>
        <end position="133"/>
    </location>
</feature>
<sequence length="543" mass="60413">MRRMIYSDVDKCRALVVDSNPTSRSTLVSMLRDMGVGHVVPVSQAIDARRALENRVFDIVLCDYHFDRSEMSGQSLLDDLRRAQLLPYSTVFVMVTGEASYSHVAEVAEAALDSYLLKPHTATALEERLLAARHRKLVLRDIFEALETEDFATAARLCAERFERRDEFWLYAARIGAELYLRLGQHDLAKGMYEAVHASKALPWAKLGVARAELEQGQLPQARRTLESLISEQPSYADAYDVMGRVQVEQGDLNAALETFRTAIRTTPASITRLQKQGMLAFYCGCTDEAIEALERCMRIGVSSKMFDCQSLLLLALLYFDRRDTKSFQRVHDTIAQTVEKRPDSRRLQRFLEVSEVFRLLFARRLAECVAQVRAMAPDLRSEDFDFEAASNMLSLLARLRATEVQLDDSETWVGQIAQRFCVSKASTDMLCRAAQGHPAYVTAVREGHAQITTTAERAVSHSVTGSPLAAVQTLMDRGRETLNAKLIELAGMVLNRHAARIGDSAALGPQIQALKTRFCTKGTQVALGQSGGRAAGGISLRA</sequence>
<evidence type="ECO:0000256" key="1">
    <source>
        <dbReference type="PROSITE-ProRule" id="PRU00169"/>
    </source>
</evidence>
<dbReference type="Pfam" id="PF00072">
    <property type="entry name" value="Response_reg"/>
    <property type="match status" value="1"/>
</dbReference>
<dbReference type="SMART" id="SM00028">
    <property type="entry name" value="TPR"/>
    <property type="match status" value="3"/>
</dbReference>
<feature type="modified residue" description="4-aspartylphosphate" evidence="1">
    <location>
        <position position="63"/>
    </location>
</feature>
<dbReference type="PANTHER" id="PTHR43228">
    <property type="entry name" value="TWO-COMPONENT RESPONSE REGULATOR"/>
    <property type="match status" value="1"/>
</dbReference>
<dbReference type="EMBL" id="BBYR01000008">
    <property type="protein sequence ID" value="GAP34614.1"/>
    <property type="molecule type" value="Genomic_DNA"/>
</dbReference>
<dbReference type="RefSeq" id="WP_054018734.1">
    <property type="nucleotide sequence ID" value="NZ_BBYR01000008.1"/>
</dbReference>
<reference evidence="5" key="1">
    <citation type="submission" date="2015-07" db="EMBL/GenBank/DDBJ databases">
        <title>Discovery of a poly(ethylene terephthalate assimilation.</title>
        <authorList>
            <person name="Yoshida S."/>
            <person name="Hiraga K."/>
            <person name="Takehana T."/>
            <person name="Taniguchi I."/>
            <person name="Yamaji H."/>
            <person name="Maeda Y."/>
            <person name="Toyohara K."/>
            <person name="Miyamoto K."/>
            <person name="Kimura Y."/>
            <person name="Oda K."/>
        </authorList>
    </citation>
    <scope>NUCLEOTIDE SEQUENCE [LARGE SCALE GENOMIC DNA]</scope>
    <source>
        <strain evidence="5">NBRC 110686 / TISTR 2288 / 201-F6</strain>
    </source>
</reference>
<dbReference type="PROSITE" id="PS50005">
    <property type="entry name" value="TPR"/>
    <property type="match status" value="1"/>
</dbReference>
<keyword evidence="1" id="KW-0597">Phosphoprotein</keyword>
<evidence type="ECO:0000313" key="4">
    <source>
        <dbReference type="EMBL" id="GAP34614.1"/>
    </source>
</evidence>
<keyword evidence="2" id="KW-0802">TPR repeat</keyword>
<evidence type="ECO:0000259" key="3">
    <source>
        <dbReference type="PROSITE" id="PS50110"/>
    </source>
</evidence>
<dbReference type="PROSITE" id="PS50110">
    <property type="entry name" value="RESPONSE_REGULATORY"/>
    <property type="match status" value="1"/>
</dbReference>
<dbReference type="InterPro" id="IPR052048">
    <property type="entry name" value="ST_Response_Regulator"/>
</dbReference>
<feature type="repeat" description="TPR" evidence="2">
    <location>
        <begin position="237"/>
        <end position="270"/>
    </location>
</feature>
<dbReference type="InterPro" id="IPR019734">
    <property type="entry name" value="TPR_rpt"/>
</dbReference>
<dbReference type="Proteomes" id="UP000037660">
    <property type="component" value="Unassembled WGS sequence"/>
</dbReference>
<dbReference type="Pfam" id="PF14559">
    <property type="entry name" value="TPR_19"/>
    <property type="match status" value="1"/>
</dbReference>